<keyword evidence="5" id="KW-0963">Cytoplasm</keyword>
<sequence length="380" mass="43228">MLPTGDVQGGLRKLESLIRSIKYTGPVNYNSLTSGDPAGFLPIVSYTLTSFSPVVTEQLVTSGFELSGKTDLRFIETVYKVLRDIFQYKPVLTKEQFLQWGFSQRKISVLCDIISLVQQRHNQHKKAKPKSKFPASHKNVKVETISFADLENVVPAKPYVVNHLENPSTIPVTFSQRDKPSPNIVTRSVPVETFSSQSPEHEVIEVRGAEEEEETADKLCCVELEGRLLVLETRVESLVSGLDRLGVLEKRLEELERLKNKDKVCRFRFLVFIFFMCRDFESNVVFLQSEEQLITISKETWENLQSRVLLLETKLELNSVKENIPPPSSPSSNSFLFDASQKPGVKSSTSRENERNEPEELKEPDSQDDLKERLEESLTC</sequence>
<accession>A0AAW0PN02</accession>
<evidence type="ECO:0000256" key="8">
    <source>
        <dbReference type="ARBA" id="ARBA00046235"/>
    </source>
</evidence>
<dbReference type="AlphaFoldDB" id="A0AAW0PN02"/>
<evidence type="ECO:0000256" key="7">
    <source>
        <dbReference type="ARBA" id="ARBA00023212"/>
    </source>
</evidence>
<dbReference type="EMBL" id="JBBPFD010000004">
    <property type="protein sequence ID" value="KAK7929746.1"/>
    <property type="molecule type" value="Genomic_DNA"/>
</dbReference>
<keyword evidence="6" id="KW-0175">Coiled coil</keyword>
<evidence type="ECO:0000256" key="5">
    <source>
        <dbReference type="ARBA" id="ARBA00022490"/>
    </source>
</evidence>
<evidence type="ECO:0000313" key="12">
    <source>
        <dbReference type="Proteomes" id="UP001460270"/>
    </source>
</evidence>
<name>A0AAW0PN02_9GOBI</name>
<keyword evidence="7" id="KW-0206">Cytoskeleton</keyword>
<dbReference type="GO" id="GO:0010457">
    <property type="term" value="P:centriole-centriole cohesion"/>
    <property type="evidence" value="ECO:0007669"/>
    <property type="project" value="TreeGrafter"/>
</dbReference>
<dbReference type="PANTHER" id="PTHR31477">
    <property type="entry name" value="CENTROSOMAL PROTEIN OF 44 KDA"/>
    <property type="match status" value="1"/>
</dbReference>
<dbReference type="GO" id="GO:0005814">
    <property type="term" value="C:centriole"/>
    <property type="evidence" value="ECO:0007669"/>
    <property type="project" value="UniProtKB-SubCell"/>
</dbReference>
<evidence type="ECO:0000256" key="3">
    <source>
        <dbReference type="ARBA" id="ARBA00004647"/>
    </source>
</evidence>
<dbReference type="GO" id="GO:0005813">
    <property type="term" value="C:centrosome"/>
    <property type="evidence" value="ECO:0007669"/>
    <property type="project" value="TreeGrafter"/>
</dbReference>
<dbReference type="GO" id="GO:0007099">
    <property type="term" value="P:centriole replication"/>
    <property type="evidence" value="ECO:0007669"/>
    <property type="project" value="TreeGrafter"/>
</dbReference>
<dbReference type="InterPro" id="IPR029157">
    <property type="entry name" value="CEP44_CC"/>
</dbReference>
<feature type="compositionally biased region" description="Basic and acidic residues" evidence="9">
    <location>
        <begin position="349"/>
        <end position="380"/>
    </location>
</feature>
<evidence type="ECO:0000256" key="6">
    <source>
        <dbReference type="ARBA" id="ARBA00023054"/>
    </source>
</evidence>
<feature type="region of interest" description="Disordered" evidence="9">
    <location>
        <begin position="322"/>
        <end position="380"/>
    </location>
</feature>
<reference evidence="12" key="1">
    <citation type="submission" date="2024-04" db="EMBL/GenBank/DDBJ databases">
        <title>Salinicola lusitanus LLJ914,a marine bacterium isolated from the Okinawa Trough.</title>
        <authorList>
            <person name="Li J."/>
        </authorList>
    </citation>
    <scope>NUCLEOTIDE SEQUENCE [LARGE SCALE GENOMIC DNA]</scope>
</reference>
<dbReference type="Pfam" id="PF15007">
    <property type="entry name" value="CEP44"/>
    <property type="match status" value="1"/>
</dbReference>
<dbReference type="GO" id="GO:0030496">
    <property type="term" value="C:midbody"/>
    <property type="evidence" value="ECO:0007669"/>
    <property type="project" value="UniProtKB-SubCell"/>
</dbReference>
<organism evidence="11 12">
    <name type="scientific">Mugilogobius chulae</name>
    <name type="common">yellowstripe goby</name>
    <dbReference type="NCBI Taxonomy" id="88201"/>
    <lineage>
        <taxon>Eukaryota</taxon>
        <taxon>Metazoa</taxon>
        <taxon>Chordata</taxon>
        <taxon>Craniata</taxon>
        <taxon>Vertebrata</taxon>
        <taxon>Euteleostomi</taxon>
        <taxon>Actinopterygii</taxon>
        <taxon>Neopterygii</taxon>
        <taxon>Teleostei</taxon>
        <taxon>Neoteleostei</taxon>
        <taxon>Acanthomorphata</taxon>
        <taxon>Gobiaria</taxon>
        <taxon>Gobiiformes</taxon>
        <taxon>Gobioidei</taxon>
        <taxon>Gobiidae</taxon>
        <taxon>Gobionellinae</taxon>
        <taxon>Mugilogobius</taxon>
    </lineage>
</organism>
<gene>
    <name evidence="11" type="ORF">WMY93_006141</name>
</gene>
<evidence type="ECO:0000313" key="11">
    <source>
        <dbReference type="EMBL" id="KAK7929746.1"/>
    </source>
</evidence>
<evidence type="ECO:0000256" key="1">
    <source>
        <dbReference type="ARBA" id="ARBA00004114"/>
    </source>
</evidence>
<dbReference type="PANTHER" id="PTHR31477:SF1">
    <property type="entry name" value="CENTROSOMAL PROTEIN OF 44 KDA"/>
    <property type="match status" value="1"/>
</dbReference>
<dbReference type="InterPro" id="IPR033603">
    <property type="entry name" value="CEP44"/>
</dbReference>
<keyword evidence="12" id="KW-1185">Reference proteome</keyword>
<comment type="subcellular location">
    <subcellularLocation>
        <location evidence="1">Cytoplasm</location>
        <location evidence="1">Cytoskeleton</location>
        <location evidence="1">Microtubule organizing center</location>
        <location evidence="1">Centrosome</location>
        <location evidence="1">Centriole</location>
    </subcellularLocation>
    <subcellularLocation>
        <location evidence="3">Cytoplasm</location>
        <location evidence="3">Cytoskeleton</location>
        <location evidence="3">Spindle pole</location>
    </subcellularLocation>
    <subcellularLocation>
        <location evidence="2">Midbody</location>
    </subcellularLocation>
</comment>
<comment type="function">
    <text evidence="8">Centriole-enriched microtubule-binding protein involved in centriole biogenesis. In collaboration with CEP295 and POC1B, is required for the centriole-to-centrosome conversion by ensuring the formation of bona fide centriole wall. Functions as a linker component that maintains centrosome cohesion. Associates with CROCC and regulates its stability and localization to the centrosome.</text>
</comment>
<evidence type="ECO:0000256" key="4">
    <source>
        <dbReference type="ARBA" id="ARBA00014053"/>
    </source>
</evidence>
<comment type="caution">
    <text evidence="11">The sequence shown here is derived from an EMBL/GenBank/DDBJ whole genome shotgun (WGS) entry which is preliminary data.</text>
</comment>
<dbReference type="GO" id="GO:0000922">
    <property type="term" value="C:spindle pole"/>
    <property type="evidence" value="ECO:0007669"/>
    <property type="project" value="UniProtKB-SubCell"/>
</dbReference>
<evidence type="ECO:0000256" key="2">
    <source>
        <dbReference type="ARBA" id="ARBA00004214"/>
    </source>
</evidence>
<proteinExistence type="predicted"/>
<protein>
    <recommendedName>
        <fullName evidence="4">Centrosomal protein of 44 kDa</fullName>
    </recommendedName>
</protein>
<feature type="domain" description="Centrosomal CEP44" evidence="10">
    <location>
        <begin position="6"/>
        <end position="128"/>
    </location>
</feature>
<evidence type="ECO:0000259" key="10">
    <source>
        <dbReference type="Pfam" id="PF15007"/>
    </source>
</evidence>
<dbReference type="Proteomes" id="UP001460270">
    <property type="component" value="Unassembled WGS sequence"/>
</dbReference>
<evidence type="ECO:0000256" key="9">
    <source>
        <dbReference type="SAM" id="MobiDB-lite"/>
    </source>
</evidence>